<accession>A0A815SBD6</accession>
<feature type="coiled-coil region" evidence="1">
    <location>
        <begin position="584"/>
        <end position="623"/>
    </location>
</feature>
<evidence type="ECO:0000313" key="6">
    <source>
        <dbReference type="Proteomes" id="UP000663877"/>
    </source>
</evidence>
<dbReference type="SUPFAM" id="SSF52540">
    <property type="entry name" value="P-loop containing nucleoside triphosphate hydrolases"/>
    <property type="match status" value="1"/>
</dbReference>
<protein>
    <submittedName>
        <fullName evidence="3">Uncharacterized protein</fullName>
    </submittedName>
</protein>
<feature type="compositionally biased region" description="Polar residues" evidence="2">
    <location>
        <begin position="263"/>
        <end position="276"/>
    </location>
</feature>
<dbReference type="InterPro" id="IPR027417">
    <property type="entry name" value="P-loop_NTPase"/>
</dbReference>
<dbReference type="Proteomes" id="UP000663832">
    <property type="component" value="Unassembled WGS sequence"/>
</dbReference>
<comment type="caution">
    <text evidence="3">The sequence shown here is derived from an EMBL/GenBank/DDBJ whole genome shotgun (WGS) entry which is preliminary data.</text>
</comment>
<evidence type="ECO:0000256" key="1">
    <source>
        <dbReference type="SAM" id="Coils"/>
    </source>
</evidence>
<sequence length="673" mass="79103">MTLFQRLANKEFNDDDTRIIERLCELAKTTVDGAISQMFLYLPDLFRVRQEEFFAAFNDINHRAERDAYQVGHIRPRYTWPISFLTCTSNLRQFVNQWIEKELSNKIKTKCLILIGPANTGKTTFARALPGFYNYYDDAWNPDAFNPYAHYTIYDNLPWDEFENIGYPDKKHLFLQGGRIHTINNRGKPTIVEVYQPAIILLNYENQGSLEDIPSTTNPIDQDNDNNFWNQHACIYRMIIISILQLQQTITTKKSVINYNSAMDQDTSRNSNANHEQIQERMSVDDHDDSDNDKHRSRVNISTHSKKRPKKKTIPQQDTLSSTKLALSKALNIDFNINPDYLSKGNQSLEKKIHSILPSTINIEESRMIALQMYKIISIELVQSLWDIYQKSCTGNLQSTLSISHMDDQIDTKICPTEIKSYMKLCKFQTEKNDIHPYLTFVNHCLHDFKDQSGHYHKQLNMKAGRLVGYTRSLEHVIEKFVQQGLICKRIEIDREIALVQYHYTDVLLKRTFLVQNPNENQIKAVKYLCKLQYNQEMTKHEANFLKQQIPNYIASHVFEKEQSIGQFPLLNDINDPILRQQLYKQYKDTAEQARNKMMNIYLECAERQRDQCQQKYKMEIKQLWDNEKTLPSELRLTTIMKNIIDQRVANITARIECLYKFKIQLYHSKPNI</sequence>
<evidence type="ECO:0000256" key="2">
    <source>
        <dbReference type="SAM" id="MobiDB-lite"/>
    </source>
</evidence>
<dbReference type="OrthoDB" id="9972073at2759"/>
<proteinExistence type="predicted"/>
<dbReference type="Gene3D" id="3.40.50.300">
    <property type="entry name" value="P-loop containing nucleotide triphosphate hydrolases"/>
    <property type="match status" value="1"/>
</dbReference>
<feature type="region of interest" description="Disordered" evidence="2">
    <location>
        <begin position="263"/>
        <end position="320"/>
    </location>
</feature>
<keyword evidence="1" id="KW-0175">Coiled coil</keyword>
<feature type="compositionally biased region" description="Basic residues" evidence="2">
    <location>
        <begin position="304"/>
        <end position="313"/>
    </location>
</feature>
<evidence type="ECO:0000313" key="3">
    <source>
        <dbReference type="EMBL" id="CAF1489780.1"/>
    </source>
</evidence>
<evidence type="ECO:0000313" key="5">
    <source>
        <dbReference type="Proteomes" id="UP000663832"/>
    </source>
</evidence>
<reference evidence="3" key="1">
    <citation type="submission" date="2021-02" db="EMBL/GenBank/DDBJ databases">
        <authorList>
            <person name="Nowell W R."/>
        </authorList>
    </citation>
    <scope>NUCLEOTIDE SEQUENCE</scope>
</reference>
<gene>
    <name evidence="3" type="ORF">BJG266_LOCUS42544</name>
    <name evidence="4" type="ORF">QVE165_LOCUS59425</name>
</gene>
<organism evidence="3 6">
    <name type="scientific">Adineta steineri</name>
    <dbReference type="NCBI Taxonomy" id="433720"/>
    <lineage>
        <taxon>Eukaryota</taxon>
        <taxon>Metazoa</taxon>
        <taxon>Spiralia</taxon>
        <taxon>Gnathifera</taxon>
        <taxon>Rotifera</taxon>
        <taxon>Eurotatoria</taxon>
        <taxon>Bdelloidea</taxon>
        <taxon>Adinetida</taxon>
        <taxon>Adinetidae</taxon>
        <taxon>Adineta</taxon>
    </lineage>
</organism>
<dbReference type="Proteomes" id="UP000663877">
    <property type="component" value="Unassembled WGS sequence"/>
</dbReference>
<dbReference type="AlphaFoldDB" id="A0A815SBD6"/>
<dbReference type="EMBL" id="CAJNOI010002731">
    <property type="protein sequence ID" value="CAF1489780.1"/>
    <property type="molecule type" value="Genomic_DNA"/>
</dbReference>
<keyword evidence="5" id="KW-1185">Reference proteome</keyword>
<evidence type="ECO:0000313" key="4">
    <source>
        <dbReference type="EMBL" id="CAF1641143.1"/>
    </source>
</evidence>
<name>A0A815SBD6_9BILA</name>
<dbReference type="EMBL" id="CAJNOM010003057">
    <property type="protein sequence ID" value="CAF1641143.1"/>
    <property type="molecule type" value="Genomic_DNA"/>
</dbReference>